<gene>
    <name evidence="1" type="ORF">CSKR_106333</name>
</gene>
<name>A0A419Q270_CLOSI</name>
<dbReference type="EMBL" id="NIRI02000076">
    <property type="protein sequence ID" value="KAG5441889.1"/>
    <property type="molecule type" value="Genomic_DNA"/>
</dbReference>
<evidence type="ECO:0000313" key="2">
    <source>
        <dbReference type="Proteomes" id="UP000286415"/>
    </source>
</evidence>
<sequence>MSPRLVMKRLQSNCQARRTDQQSISAPELPIFHNIADLQVWLWLKAKPIVGCRRILSNLMSGALQIYMYCDISNSVQNKRRGGLVQHIQLLGNIIHERFSWVTGESAVKPNLFANDCTSLFSCNLGLSITYG</sequence>
<dbReference type="Proteomes" id="UP000286415">
    <property type="component" value="Unassembled WGS sequence"/>
</dbReference>
<evidence type="ECO:0000313" key="1">
    <source>
        <dbReference type="EMBL" id="KAG5441889.1"/>
    </source>
</evidence>
<reference evidence="1 2" key="1">
    <citation type="journal article" date="2018" name="Biotechnol. Adv.">
        <title>Improved genomic resources and new bioinformatic workflow for the carcinogenic parasite Clonorchis sinensis: Biotechnological implications.</title>
        <authorList>
            <person name="Wang D."/>
            <person name="Korhonen P.K."/>
            <person name="Gasser R.B."/>
            <person name="Young N.D."/>
        </authorList>
    </citation>
    <scope>NUCLEOTIDE SEQUENCE [LARGE SCALE GENOMIC DNA]</scope>
    <source>
        <strain evidence="1">Cs-k2</strain>
    </source>
</reference>
<dbReference type="AlphaFoldDB" id="A0A419Q270"/>
<protein>
    <submittedName>
        <fullName evidence="1">Uncharacterized protein</fullName>
    </submittedName>
</protein>
<accession>A0A419Q270</accession>
<proteinExistence type="predicted"/>
<keyword evidence="2" id="KW-1185">Reference proteome</keyword>
<comment type="caution">
    <text evidence="1">The sequence shown here is derived from an EMBL/GenBank/DDBJ whole genome shotgun (WGS) entry which is preliminary data.</text>
</comment>
<reference evidence="1 2" key="2">
    <citation type="journal article" date="2021" name="Genomics">
        <title>High-quality reference genome for Clonorchis sinensis.</title>
        <authorList>
            <person name="Young N.D."/>
            <person name="Stroehlein A.J."/>
            <person name="Kinkar L."/>
            <person name="Wang T."/>
            <person name="Sohn W.M."/>
            <person name="Chang B.C.H."/>
            <person name="Kaur P."/>
            <person name="Weisz D."/>
            <person name="Dudchenko O."/>
            <person name="Aiden E.L."/>
            <person name="Korhonen P.K."/>
            <person name="Gasser R.B."/>
        </authorList>
    </citation>
    <scope>NUCLEOTIDE SEQUENCE [LARGE SCALE GENOMIC DNA]</scope>
    <source>
        <strain evidence="1">Cs-k2</strain>
    </source>
</reference>
<dbReference type="OrthoDB" id="10566930at2759"/>
<organism evidence="1 2">
    <name type="scientific">Clonorchis sinensis</name>
    <name type="common">Chinese liver fluke</name>
    <dbReference type="NCBI Taxonomy" id="79923"/>
    <lineage>
        <taxon>Eukaryota</taxon>
        <taxon>Metazoa</taxon>
        <taxon>Spiralia</taxon>
        <taxon>Lophotrochozoa</taxon>
        <taxon>Platyhelminthes</taxon>
        <taxon>Trematoda</taxon>
        <taxon>Digenea</taxon>
        <taxon>Opisthorchiida</taxon>
        <taxon>Opisthorchiata</taxon>
        <taxon>Opisthorchiidae</taxon>
        <taxon>Clonorchis</taxon>
    </lineage>
</organism>
<dbReference type="InParanoid" id="A0A419Q270"/>